<accession>A0A6N2LRS2</accession>
<reference evidence="1" key="1">
    <citation type="submission" date="2019-03" db="EMBL/GenBank/DDBJ databases">
        <authorList>
            <person name="Mank J."/>
            <person name="Almeida P."/>
        </authorList>
    </citation>
    <scope>NUCLEOTIDE SEQUENCE</scope>
    <source>
        <strain evidence="1">78183</strain>
    </source>
</reference>
<sequence length="59" mass="6686">MGNCNCFTNSKQAMAEIAPYDFIKSTTAVQLSRALQFDPVMTRNQWFKSGLKRSREPGI</sequence>
<proteinExistence type="predicted"/>
<organism evidence="1">
    <name type="scientific">Salix viminalis</name>
    <name type="common">Common osier</name>
    <name type="synonym">Basket willow</name>
    <dbReference type="NCBI Taxonomy" id="40686"/>
    <lineage>
        <taxon>Eukaryota</taxon>
        <taxon>Viridiplantae</taxon>
        <taxon>Streptophyta</taxon>
        <taxon>Embryophyta</taxon>
        <taxon>Tracheophyta</taxon>
        <taxon>Spermatophyta</taxon>
        <taxon>Magnoliopsida</taxon>
        <taxon>eudicotyledons</taxon>
        <taxon>Gunneridae</taxon>
        <taxon>Pentapetalae</taxon>
        <taxon>rosids</taxon>
        <taxon>fabids</taxon>
        <taxon>Malpighiales</taxon>
        <taxon>Salicaceae</taxon>
        <taxon>Saliceae</taxon>
        <taxon>Salix</taxon>
    </lineage>
</organism>
<protein>
    <submittedName>
        <fullName evidence="1">Uncharacterized protein</fullName>
    </submittedName>
</protein>
<dbReference type="EMBL" id="CAADRP010001596">
    <property type="protein sequence ID" value="VFU43125.1"/>
    <property type="molecule type" value="Genomic_DNA"/>
</dbReference>
<gene>
    <name evidence="1" type="ORF">SVIM_LOCUS262591</name>
</gene>
<evidence type="ECO:0000313" key="1">
    <source>
        <dbReference type="EMBL" id="VFU43125.1"/>
    </source>
</evidence>
<dbReference type="AlphaFoldDB" id="A0A6N2LRS2"/>
<name>A0A6N2LRS2_SALVM</name>